<feature type="transmembrane region" description="Helical" evidence="8">
    <location>
        <begin position="527"/>
        <end position="553"/>
    </location>
</feature>
<keyword evidence="9" id="KW-0732">Signal</keyword>
<reference evidence="12 13" key="1">
    <citation type="submission" date="2024-02" db="EMBL/GenBank/DDBJ databases">
        <authorList>
            <person name="Chen Y."/>
            <person name="Shah S."/>
            <person name="Dougan E. K."/>
            <person name="Thang M."/>
            <person name="Chan C."/>
        </authorList>
    </citation>
    <scope>NUCLEOTIDE SEQUENCE [LARGE SCALE GENOMIC DNA]</scope>
</reference>
<keyword evidence="6 8" id="KW-1133">Transmembrane helix</keyword>
<feature type="domain" description="ABC transmembrane type-1" evidence="11">
    <location>
        <begin position="405"/>
        <end position="590"/>
    </location>
</feature>
<feature type="domain" description="ABC transmembrane type-1" evidence="11">
    <location>
        <begin position="916"/>
        <end position="1186"/>
    </location>
</feature>
<keyword evidence="13" id="KW-1185">Reference proteome</keyword>
<feature type="transmembrane region" description="Helical" evidence="8">
    <location>
        <begin position="327"/>
        <end position="345"/>
    </location>
</feature>
<dbReference type="InterPro" id="IPR011527">
    <property type="entry name" value="ABC1_TM_dom"/>
</dbReference>
<name>A0ABP0JH10_9DINO</name>
<dbReference type="SUPFAM" id="SSF90123">
    <property type="entry name" value="ABC transporter transmembrane region"/>
    <property type="match status" value="2"/>
</dbReference>
<evidence type="ECO:0000256" key="5">
    <source>
        <dbReference type="ARBA" id="ARBA00022840"/>
    </source>
</evidence>
<keyword evidence="3 8" id="KW-0812">Transmembrane</keyword>
<dbReference type="Gene3D" id="1.20.1560.10">
    <property type="entry name" value="ABC transporter type 1, transmembrane domain"/>
    <property type="match status" value="2"/>
</dbReference>
<evidence type="ECO:0000256" key="8">
    <source>
        <dbReference type="SAM" id="Phobius"/>
    </source>
</evidence>
<evidence type="ECO:0000313" key="13">
    <source>
        <dbReference type="Proteomes" id="UP001642484"/>
    </source>
</evidence>
<feature type="domain" description="ABC transporter" evidence="10">
    <location>
        <begin position="625"/>
        <end position="853"/>
    </location>
</feature>
<dbReference type="InterPro" id="IPR027417">
    <property type="entry name" value="P-loop_NTPase"/>
</dbReference>
<dbReference type="Gene3D" id="3.40.50.300">
    <property type="entry name" value="P-loop containing nucleotide triphosphate hydrolases"/>
    <property type="match status" value="2"/>
</dbReference>
<evidence type="ECO:0000256" key="1">
    <source>
        <dbReference type="ARBA" id="ARBA00004370"/>
    </source>
</evidence>
<feature type="chain" id="PRO_5045117322" evidence="9">
    <location>
        <begin position="19"/>
        <end position="1603"/>
    </location>
</feature>
<dbReference type="Proteomes" id="UP001642484">
    <property type="component" value="Unassembled WGS sequence"/>
</dbReference>
<keyword evidence="2" id="KW-0813">Transport</keyword>
<comment type="subcellular location">
    <subcellularLocation>
        <location evidence="1">Membrane</location>
    </subcellularLocation>
</comment>
<evidence type="ECO:0000259" key="11">
    <source>
        <dbReference type="PROSITE" id="PS50929"/>
    </source>
</evidence>
<gene>
    <name evidence="12" type="ORF">CCMP2556_LOCUS11350</name>
</gene>
<dbReference type="PANTHER" id="PTHR24223:SF415">
    <property type="entry name" value="FI20190P1"/>
    <property type="match status" value="1"/>
</dbReference>
<dbReference type="EMBL" id="CAXAMN010005413">
    <property type="protein sequence ID" value="CAK9013624.1"/>
    <property type="molecule type" value="Genomic_DNA"/>
</dbReference>
<feature type="transmembrane region" description="Helical" evidence="8">
    <location>
        <begin position="449"/>
        <end position="469"/>
    </location>
</feature>
<evidence type="ECO:0000256" key="3">
    <source>
        <dbReference type="ARBA" id="ARBA00022692"/>
    </source>
</evidence>
<comment type="caution">
    <text evidence="12">The sequence shown here is derived from an EMBL/GenBank/DDBJ whole genome shotgun (WGS) entry which is preliminary data.</text>
</comment>
<dbReference type="InterPro" id="IPR003439">
    <property type="entry name" value="ABC_transporter-like_ATP-bd"/>
</dbReference>
<feature type="transmembrane region" description="Helical" evidence="8">
    <location>
        <begin position="421"/>
        <end position="443"/>
    </location>
</feature>
<protein>
    <submittedName>
        <fullName evidence="12">Uncharacterized protein</fullName>
    </submittedName>
</protein>
<proteinExistence type="predicted"/>
<evidence type="ECO:0000256" key="9">
    <source>
        <dbReference type="SAM" id="SignalP"/>
    </source>
</evidence>
<dbReference type="InterPro" id="IPR017871">
    <property type="entry name" value="ABC_transporter-like_CS"/>
</dbReference>
<dbReference type="PANTHER" id="PTHR24223">
    <property type="entry name" value="ATP-BINDING CASSETTE SUB-FAMILY C"/>
    <property type="match status" value="1"/>
</dbReference>
<feature type="transmembrane region" description="Helical" evidence="8">
    <location>
        <begin position="161"/>
        <end position="181"/>
    </location>
</feature>
<feature type="transmembrane region" description="Helical" evidence="8">
    <location>
        <begin position="565"/>
        <end position="590"/>
    </location>
</feature>
<feature type="signal peptide" evidence="9">
    <location>
        <begin position="1"/>
        <end position="18"/>
    </location>
</feature>
<dbReference type="InterPro" id="IPR050173">
    <property type="entry name" value="ABC_transporter_C-like"/>
</dbReference>
<evidence type="ECO:0000256" key="6">
    <source>
        <dbReference type="ARBA" id="ARBA00022989"/>
    </source>
</evidence>
<dbReference type="SMART" id="SM00382">
    <property type="entry name" value="AAA"/>
    <property type="match status" value="2"/>
</dbReference>
<evidence type="ECO:0000259" key="10">
    <source>
        <dbReference type="PROSITE" id="PS50893"/>
    </source>
</evidence>
<feature type="transmembrane region" description="Helical" evidence="8">
    <location>
        <begin position="280"/>
        <end position="307"/>
    </location>
</feature>
<dbReference type="SUPFAM" id="SSF52540">
    <property type="entry name" value="P-loop containing nucleoside triphosphate hydrolases"/>
    <property type="match status" value="2"/>
</dbReference>
<organism evidence="12 13">
    <name type="scientific">Durusdinium trenchii</name>
    <dbReference type="NCBI Taxonomy" id="1381693"/>
    <lineage>
        <taxon>Eukaryota</taxon>
        <taxon>Sar</taxon>
        <taxon>Alveolata</taxon>
        <taxon>Dinophyceae</taxon>
        <taxon>Suessiales</taxon>
        <taxon>Symbiodiniaceae</taxon>
        <taxon>Durusdinium</taxon>
    </lineage>
</organism>
<keyword evidence="4" id="KW-0547">Nucleotide-binding</keyword>
<feature type="transmembrane region" description="Helical" evidence="8">
    <location>
        <begin position="1079"/>
        <end position="1098"/>
    </location>
</feature>
<feature type="transmembrane region" description="Helical" evidence="8">
    <location>
        <begin position="1051"/>
        <end position="1073"/>
    </location>
</feature>
<dbReference type="Pfam" id="PF00005">
    <property type="entry name" value="ABC_tran"/>
    <property type="match status" value="2"/>
</dbReference>
<evidence type="ECO:0000256" key="2">
    <source>
        <dbReference type="ARBA" id="ARBA00022448"/>
    </source>
</evidence>
<sequence length="1603" mass="177718">MWYHLIALQLVATADVISDPCMGQCLSEEVGARVINDDHSTPAIGLMQTFLHYKLRGQSFGKAEGTTVTAVPSFNLTFAGVDPSNPYRLRSLADGCPLSKDLGFEVPFTIKTTAQIQAFRELGFIRSLPHCGWTSLTSISKYFAIGDTLDRNNSLARNICLGWGAVSITLMLWSFISVYRVPRKGTTDTVKTGLADEMKAYQRGVFNYMSLGWVDELVGRYGKCSHAVIDDNEIVVNRQDENFEPYVLFKKNWEEEVKRAGSVEKAWILRALYHTIGGRAVALLCVLALIEQLSSGVVMVIGLTMFLNCLEELDTYRLTHPGEPIDFLSPVILTLVWIWGSPMIFRGSGIIACLVDGHYTQICASGLASIVFHKALRTPAGQVKSERDVVNDDEEVDPLGLHKPNLVQLLNVDIVDCWGGLVAETFGTITAPISAIILLVIMIHQVGDASATVGATYVVPVMLLSTIFARFGMHFWRKYQICLDKRMKWLTETLISIRTVKALAWERLSYERLMEARDGELKNARTIIMLSGIITAIGHTVPWGVMIITIWFAERNGPVEAHKIMIIQRVIGALLGNIAQLSAGLTRLMTVPNSFNRIKRFLAQPDRPNNVVRQPSLQNQNAPALRVTGSFTYGGTKPNLKNLDVAIPKGELVGVIGRVGSGKTTFLQTIIGELYPIENSFVEAPDASSGNVAYCSQVPWIFEGTLRENIVTKSAMHHDRYYSCISAAGLAPDLQILPGGDQVTIGSFGIRLSGGQRARVALARAAYMEAANLVLMDDPFASVDGPTGQHIFNELILGSVMRGRTRIVVTQPDKIRLQHFDRVLLFEDGCIVAMGPPAEVMETESFKRIQAQVDEEEVQVLAKGSSPALAPRMDVALAVKEANEAGMLLREEEVREDITWPTFWWWVKTAGYTNLFVVLCAIILQAVVELRESLVIAVWVDSKVTQANTSDSIFMTRVIVVVLCCCVCISITYISVSVTALAAARLRPQSLRDSRRHWWDAVVFNLNLRRIHDEVISRLLKAPVDRFYDKHPVGRLINRLSFDMKQVDETFVTTLFGLLQLFIGMVTTNLFVLSVMPRFVSVCSFPIYALTLYFVYLYRGTAVPLVFHSKHCLSSLQDLQAVVVTQCISIRANGMMDSFMSRYNHYSHSVIRSQNLIYYICRAWAQSRVFLCFGVLTGYFALSGLWYGVPMGLLATCVSFSVFQMSSFEGLCLSFTHFLNVLNALQRLAKYTQVPEEAASDNPMDFSVLKRSKIRRDELVPLQMRAEGKIAGESTDSASLRICVRGGKPLLRLGADGRHLEFLDGCTPEDLAPGCKALQGLEGTFQIVAVNSLSTSAEQMARELCTPPAVIWVDFWNSDFKEGLSVEIEDLTAGYGTAKSVLHGVSLSIVPRTKCAFVGKTGCGKSTTLLCLLRFLEPRRGKLLIGGHDTSKLGLNAVRSMVGLVPQDPTVFEGTIRFNIDPFDEFPDARLWEAVQSVQLMPYIRTLPEGIDTHIERDGSNISFGQKQLLSLARMVVRQPPVLLLDECTSALDPLTQEAVQKTILKDFPRTTTIAVAHRLETIMSFDQIVVFDEGKVVENGTVDKLRKADGLFTAMLRAKGMK</sequence>
<dbReference type="PROSITE" id="PS00211">
    <property type="entry name" value="ABC_TRANSPORTER_1"/>
    <property type="match status" value="2"/>
</dbReference>
<feature type="domain" description="ABC transporter" evidence="10">
    <location>
        <begin position="1366"/>
        <end position="1599"/>
    </location>
</feature>
<dbReference type="InterPro" id="IPR003593">
    <property type="entry name" value="AAA+_ATPase"/>
</dbReference>
<keyword evidence="5" id="KW-0067">ATP-binding</keyword>
<dbReference type="Pfam" id="PF00664">
    <property type="entry name" value="ABC_membrane"/>
    <property type="match status" value="2"/>
</dbReference>
<dbReference type="PROSITE" id="PS50929">
    <property type="entry name" value="ABC_TM1F"/>
    <property type="match status" value="2"/>
</dbReference>
<feature type="transmembrane region" description="Helical" evidence="8">
    <location>
        <begin position="1169"/>
        <end position="1189"/>
    </location>
</feature>
<accession>A0ABP0JH10</accession>
<dbReference type="CDD" id="cd03244">
    <property type="entry name" value="ABCC_MRP_domain2"/>
    <property type="match status" value="1"/>
</dbReference>
<evidence type="ECO:0000313" key="12">
    <source>
        <dbReference type="EMBL" id="CAK9013624.1"/>
    </source>
</evidence>
<evidence type="ECO:0000256" key="7">
    <source>
        <dbReference type="ARBA" id="ARBA00023136"/>
    </source>
</evidence>
<feature type="transmembrane region" description="Helical" evidence="8">
    <location>
        <begin position="959"/>
        <end position="986"/>
    </location>
</feature>
<feature type="transmembrane region" description="Helical" evidence="8">
    <location>
        <begin position="915"/>
        <end position="939"/>
    </location>
</feature>
<dbReference type="InterPro" id="IPR036640">
    <property type="entry name" value="ABC1_TM_sf"/>
</dbReference>
<dbReference type="PROSITE" id="PS50893">
    <property type="entry name" value="ABC_TRANSPORTER_2"/>
    <property type="match status" value="2"/>
</dbReference>
<keyword evidence="7 8" id="KW-0472">Membrane</keyword>
<evidence type="ECO:0000256" key="4">
    <source>
        <dbReference type="ARBA" id="ARBA00022741"/>
    </source>
</evidence>